<reference evidence="1 2" key="1">
    <citation type="journal article" date="2015" name="Genome Biol. Evol.">
        <title>Comparative Genomics of a Bacterivorous Green Alga Reveals Evolutionary Causalities and Consequences of Phago-Mixotrophic Mode of Nutrition.</title>
        <authorList>
            <person name="Burns J.A."/>
            <person name="Paasch A."/>
            <person name="Narechania A."/>
            <person name="Kim E."/>
        </authorList>
    </citation>
    <scope>NUCLEOTIDE SEQUENCE [LARGE SCALE GENOMIC DNA]</scope>
    <source>
        <strain evidence="1 2">PLY_AMNH</strain>
    </source>
</reference>
<sequence length="624" mass="68411">MDEARVDTVIASADECFELLVQLELTTVFMNCSTLAGGAELCCQQYEDLLRGNCWCTVAAVDDSQGLMTDAYFNASICQDIDPKYNARIRGKQCPIPSEHAEVAGLNTVACYWEFDFLFADSSTGNDQAVTAFLSSCSDSAAWNTSECCSMVKPAAVDYQCLCFAPRESGYPLSSDIDLLRNVSMACGYDIEYEASVCGEYSSATYYPVNTEVAAKINVGWNVDVISYQQSLTENSYMGESTLPTAGGDIGESLPTCEKSDPLVPFDCDTYIQAFCNQFNRVIDGTSSCMLPELQYLVCDGDILDKCGSVDLVPRCSAFKRTSVIDYLINYGTADYVNNFGNGENTMTYNLAVTLTLMDLQISPQCVDIDSPTCSDLVATCQADLPAIEDRIYKCAMEPDSTCSQCDYVQDYYPSDMYLCARALFWELNADASNATSCRTVLYGTQQLDHRFNFAVGAFNSTDLKYCWTQNQMHGCSSNDPDPDLTWRRQTALSKIPDHNTSKGCHVHSDCGGDFFCALLATGGDSMTPSSVCMPCAWCSGCYDNYALDYTWALHPVEPTCGHCPCYQECTLGCAADEQYGKSCSTECYTEDCGYSLFQCPYDDTDADTHAATLLQCASGNDLQ</sequence>
<dbReference type="SUPFAM" id="SSF47699">
    <property type="entry name" value="Bifunctional inhibitor/lipid-transfer protein/seed storage 2S albumin"/>
    <property type="match status" value="1"/>
</dbReference>
<comment type="caution">
    <text evidence="1">The sequence shown here is derived from an EMBL/GenBank/DDBJ whole genome shotgun (WGS) entry which is preliminary data.</text>
</comment>
<proteinExistence type="predicted"/>
<dbReference type="EMBL" id="LGRX02010652">
    <property type="protein sequence ID" value="KAK3269946.1"/>
    <property type="molecule type" value="Genomic_DNA"/>
</dbReference>
<name>A0AAE0G2Z3_9CHLO</name>
<evidence type="ECO:0000313" key="2">
    <source>
        <dbReference type="Proteomes" id="UP001190700"/>
    </source>
</evidence>
<evidence type="ECO:0000313" key="1">
    <source>
        <dbReference type="EMBL" id="KAK3269946.1"/>
    </source>
</evidence>
<organism evidence="1 2">
    <name type="scientific">Cymbomonas tetramitiformis</name>
    <dbReference type="NCBI Taxonomy" id="36881"/>
    <lineage>
        <taxon>Eukaryota</taxon>
        <taxon>Viridiplantae</taxon>
        <taxon>Chlorophyta</taxon>
        <taxon>Pyramimonadophyceae</taxon>
        <taxon>Pyramimonadales</taxon>
        <taxon>Pyramimonadaceae</taxon>
        <taxon>Cymbomonas</taxon>
    </lineage>
</organism>
<keyword evidence="2" id="KW-1185">Reference proteome</keyword>
<dbReference type="AlphaFoldDB" id="A0AAE0G2Z3"/>
<dbReference type="InterPro" id="IPR036312">
    <property type="entry name" value="Bifun_inhib/LTP/seed_sf"/>
</dbReference>
<protein>
    <submittedName>
        <fullName evidence="1">Uncharacterized protein</fullName>
    </submittedName>
</protein>
<feature type="non-terminal residue" evidence="1">
    <location>
        <position position="624"/>
    </location>
</feature>
<gene>
    <name evidence="1" type="ORF">CYMTET_21629</name>
</gene>
<dbReference type="Proteomes" id="UP001190700">
    <property type="component" value="Unassembled WGS sequence"/>
</dbReference>
<accession>A0AAE0G2Z3</accession>